<sequence length="162" mass="17190">MWRSLAAAAESGCPEPDLEVPGVEFRRANSSLPAQQPTKGRPIRPAAHPRSALWRLAQAAGAVTLSGRHHRPSVSSPSTSSAALPENPNPPHHHISPLSLSIGTPPRPHHLTAPPQPVASPSRAPCRLAPQVREPAGYPNPSILGSAVEEHWGRERGSHQPS</sequence>
<evidence type="ECO:0000256" key="1">
    <source>
        <dbReference type="SAM" id="MobiDB-lite"/>
    </source>
</evidence>
<dbReference type="Proteomes" id="UP000823388">
    <property type="component" value="Chromosome 5N"/>
</dbReference>
<evidence type="ECO:0000313" key="3">
    <source>
        <dbReference type="Proteomes" id="UP000823388"/>
    </source>
</evidence>
<feature type="region of interest" description="Disordered" evidence="1">
    <location>
        <begin position="1"/>
        <end position="162"/>
    </location>
</feature>
<comment type="caution">
    <text evidence="2">The sequence shown here is derived from an EMBL/GenBank/DDBJ whole genome shotgun (WGS) entry which is preliminary data.</text>
</comment>
<feature type="compositionally biased region" description="Basic and acidic residues" evidence="1">
    <location>
        <begin position="148"/>
        <end position="162"/>
    </location>
</feature>
<proteinExistence type="predicted"/>
<dbReference type="EMBL" id="CM029046">
    <property type="protein sequence ID" value="KAG2587292.1"/>
    <property type="molecule type" value="Genomic_DNA"/>
</dbReference>
<dbReference type="AlphaFoldDB" id="A0A8T0RLZ0"/>
<protein>
    <submittedName>
        <fullName evidence="2">Uncharacterized protein</fullName>
    </submittedName>
</protein>
<feature type="compositionally biased region" description="Polar residues" evidence="1">
    <location>
        <begin position="28"/>
        <end position="38"/>
    </location>
</feature>
<accession>A0A8T0RLZ0</accession>
<evidence type="ECO:0000313" key="2">
    <source>
        <dbReference type="EMBL" id="KAG2587292.1"/>
    </source>
</evidence>
<organism evidence="2 3">
    <name type="scientific">Panicum virgatum</name>
    <name type="common">Blackwell switchgrass</name>
    <dbReference type="NCBI Taxonomy" id="38727"/>
    <lineage>
        <taxon>Eukaryota</taxon>
        <taxon>Viridiplantae</taxon>
        <taxon>Streptophyta</taxon>
        <taxon>Embryophyta</taxon>
        <taxon>Tracheophyta</taxon>
        <taxon>Spermatophyta</taxon>
        <taxon>Magnoliopsida</taxon>
        <taxon>Liliopsida</taxon>
        <taxon>Poales</taxon>
        <taxon>Poaceae</taxon>
        <taxon>PACMAD clade</taxon>
        <taxon>Panicoideae</taxon>
        <taxon>Panicodae</taxon>
        <taxon>Paniceae</taxon>
        <taxon>Panicinae</taxon>
        <taxon>Panicum</taxon>
        <taxon>Panicum sect. Hiantes</taxon>
    </lineage>
</organism>
<name>A0A8T0RLZ0_PANVG</name>
<reference evidence="2" key="1">
    <citation type="submission" date="2020-05" db="EMBL/GenBank/DDBJ databases">
        <title>WGS assembly of Panicum virgatum.</title>
        <authorList>
            <person name="Lovell J.T."/>
            <person name="Jenkins J."/>
            <person name="Shu S."/>
            <person name="Juenger T.E."/>
            <person name="Schmutz J."/>
        </authorList>
    </citation>
    <scope>NUCLEOTIDE SEQUENCE</scope>
    <source>
        <strain evidence="2">AP13</strain>
    </source>
</reference>
<gene>
    <name evidence="2" type="ORF">PVAP13_5NG132362</name>
</gene>
<keyword evidence="3" id="KW-1185">Reference proteome</keyword>